<dbReference type="Pfam" id="PF00356">
    <property type="entry name" value="LacI"/>
    <property type="match status" value="1"/>
</dbReference>
<reference evidence="6 7" key="1">
    <citation type="submission" date="2018-05" db="EMBL/GenBank/DDBJ databases">
        <authorList>
            <person name="Goeker M."/>
            <person name="Huntemann M."/>
            <person name="Clum A."/>
            <person name="Pillay M."/>
            <person name="Palaniappan K."/>
            <person name="Varghese N."/>
            <person name="Mikhailova N."/>
            <person name="Stamatis D."/>
            <person name="Reddy T."/>
            <person name="Daum C."/>
            <person name="Shapiro N."/>
            <person name="Ivanova N."/>
            <person name="Kyrpides N."/>
            <person name="Woyke T."/>
        </authorList>
    </citation>
    <scope>NUCLEOTIDE SEQUENCE [LARGE SCALE GENOMIC DNA]</scope>
    <source>
        <strain evidence="6 7">DSM 26524</strain>
    </source>
</reference>
<keyword evidence="1" id="KW-0678">Repressor</keyword>
<name>A0AB73T3X8_9FIRM</name>
<dbReference type="PANTHER" id="PTHR30146">
    <property type="entry name" value="LACI-RELATED TRANSCRIPTIONAL REPRESSOR"/>
    <property type="match status" value="1"/>
</dbReference>
<dbReference type="PROSITE" id="PS50932">
    <property type="entry name" value="HTH_LACI_2"/>
    <property type="match status" value="1"/>
</dbReference>
<evidence type="ECO:0000313" key="7">
    <source>
        <dbReference type="Proteomes" id="UP000245412"/>
    </source>
</evidence>
<evidence type="ECO:0000256" key="4">
    <source>
        <dbReference type="ARBA" id="ARBA00023163"/>
    </source>
</evidence>
<dbReference type="InterPro" id="IPR000843">
    <property type="entry name" value="HTH_LacI"/>
</dbReference>
<keyword evidence="3" id="KW-0238">DNA-binding</keyword>
<evidence type="ECO:0000259" key="5">
    <source>
        <dbReference type="PROSITE" id="PS50932"/>
    </source>
</evidence>
<dbReference type="InterPro" id="IPR046335">
    <property type="entry name" value="LacI/GalR-like_sensor"/>
</dbReference>
<sequence length="326" mass="36531">MASIREVAKRAGVAACTVSRVMNGTASVAPETRKKIEYAMRELDYIPNELARGMFRQRAGIVAMLVPSIRHPFFASLADCIENQLFFRGYKLMLCSTSGETEREREYLGFLKSNIVDGIIMAVSSLDREEYAALEKPVVMLDYYVNDSIPLVTADHRMGGKLAAEEFIRNGCRLVLHLCDEEKADRVVSFESHLELERILGEHGIESRRISISWNSPDMEVYTEEARRLLREYPEADGVMAADMVAAAFVNAALESGKKVPGEFCAVAFDGTYAADMNGRELTSVVQPVEKMAEKVVEIMARLLEKQRPKETDVRIPVTLRYGKTT</sequence>
<gene>
    <name evidence="6" type="ORF">C7383_106220</name>
</gene>
<dbReference type="PANTHER" id="PTHR30146:SF95">
    <property type="entry name" value="RIBOSE OPERON REPRESSOR"/>
    <property type="match status" value="1"/>
</dbReference>
<dbReference type="Pfam" id="PF13377">
    <property type="entry name" value="Peripla_BP_3"/>
    <property type="match status" value="1"/>
</dbReference>
<keyword evidence="7" id="KW-1185">Reference proteome</keyword>
<dbReference type="InterPro" id="IPR028082">
    <property type="entry name" value="Peripla_BP_I"/>
</dbReference>
<dbReference type="InterPro" id="IPR010982">
    <property type="entry name" value="Lambda_DNA-bd_dom_sf"/>
</dbReference>
<feature type="domain" description="HTH lacI-type" evidence="5">
    <location>
        <begin position="2"/>
        <end position="56"/>
    </location>
</feature>
<dbReference type="AlphaFoldDB" id="A0AB73T3X8"/>
<dbReference type="CDD" id="cd06291">
    <property type="entry name" value="PBP1_Qymf-like"/>
    <property type="match status" value="1"/>
</dbReference>
<accession>A0AB73T3X8</accession>
<proteinExistence type="predicted"/>
<keyword evidence="4" id="KW-0804">Transcription</keyword>
<evidence type="ECO:0000313" key="6">
    <source>
        <dbReference type="EMBL" id="PWJ75650.1"/>
    </source>
</evidence>
<evidence type="ECO:0000256" key="3">
    <source>
        <dbReference type="ARBA" id="ARBA00023125"/>
    </source>
</evidence>
<evidence type="ECO:0000256" key="1">
    <source>
        <dbReference type="ARBA" id="ARBA00022491"/>
    </source>
</evidence>
<dbReference type="GO" id="GO:0000976">
    <property type="term" value="F:transcription cis-regulatory region binding"/>
    <property type="evidence" value="ECO:0007669"/>
    <property type="project" value="TreeGrafter"/>
</dbReference>
<dbReference type="CDD" id="cd01392">
    <property type="entry name" value="HTH_LacI"/>
    <property type="match status" value="1"/>
</dbReference>
<dbReference type="Proteomes" id="UP000245412">
    <property type="component" value="Unassembled WGS sequence"/>
</dbReference>
<protein>
    <submittedName>
        <fullName evidence="6">LacI family transcriptional regulator</fullName>
    </submittedName>
</protein>
<dbReference type="Gene3D" id="3.40.50.2300">
    <property type="match status" value="2"/>
</dbReference>
<dbReference type="RefSeq" id="WP_109626576.1">
    <property type="nucleotide sequence ID" value="NZ_CABJAT010000006.1"/>
</dbReference>
<dbReference type="SUPFAM" id="SSF47413">
    <property type="entry name" value="lambda repressor-like DNA-binding domains"/>
    <property type="match status" value="1"/>
</dbReference>
<dbReference type="GO" id="GO:0003700">
    <property type="term" value="F:DNA-binding transcription factor activity"/>
    <property type="evidence" value="ECO:0007669"/>
    <property type="project" value="TreeGrafter"/>
</dbReference>
<dbReference type="SUPFAM" id="SSF53822">
    <property type="entry name" value="Periplasmic binding protein-like I"/>
    <property type="match status" value="1"/>
</dbReference>
<organism evidence="6 7">
    <name type="scientific">Murimonas intestini</name>
    <dbReference type="NCBI Taxonomy" id="1337051"/>
    <lineage>
        <taxon>Bacteria</taxon>
        <taxon>Bacillati</taxon>
        <taxon>Bacillota</taxon>
        <taxon>Clostridia</taxon>
        <taxon>Lachnospirales</taxon>
        <taxon>Lachnospiraceae</taxon>
        <taxon>Murimonas</taxon>
    </lineage>
</organism>
<dbReference type="Gene3D" id="1.10.260.40">
    <property type="entry name" value="lambda repressor-like DNA-binding domains"/>
    <property type="match status" value="1"/>
</dbReference>
<dbReference type="EMBL" id="QGGY01000006">
    <property type="protein sequence ID" value="PWJ75650.1"/>
    <property type="molecule type" value="Genomic_DNA"/>
</dbReference>
<evidence type="ECO:0000256" key="2">
    <source>
        <dbReference type="ARBA" id="ARBA00023015"/>
    </source>
</evidence>
<dbReference type="SMART" id="SM00354">
    <property type="entry name" value="HTH_LACI"/>
    <property type="match status" value="1"/>
</dbReference>
<comment type="caution">
    <text evidence="6">The sequence shown here is derived from an EMBL/GenBank/DDBJ whole genome shotgun (WGS) entry which is preliminary data.</text>
</comment>
<keyword evidence="2" id="KW-0805">Transcription regulation</keyword>